<dbReference type="EMBL" id="JAGGKS010000001">
    <property type="protein sequence ID" value="MBP1924591.1"/>
    <property type="molecule type" value="Genomic_DNA"/>
</dbReference>
<sequence>MSNMKITFKKPYNFEGSEYKEVDLSNIENLTTRDLIEADKIFNSSGQIALMNEMTTGYSCIIASKVAKLPVEFFESLPIREGLKVKNLVMGFLNTEV</sequence>
<dbReference type="InterPro" id="IPR019289">
    <property type="entry name" value="Phage_tail_E/E"/>
</dbReference>
<proteinExistence type="predicted"/>
<organism evidence="1 2">
    <name type="scientific">Sedimentibacter acidaminivorans</name>
    <dbReference type="NCBI Taxonomy" id="913099"/>
    <lineage>
        <taxon>Bacteria</taxon>
        <taxon>Bacillati</taxon>
        <taxon>Bacillota</taxon>
        <taxon>Tissierellia</taxon>
        <taxon>Sedimentibacter</taxon>
    </lineage>
</organism>
<evidence type="ECO:0000313" key="2">
    <source>
        <dbReference type="Proteomes" id="UP001519342"/>
    </source>
</evidence>
<keyword evidence="2" id="KW-1185">Reference proteome</keyword>
<evidence type="ECO:0008006" key="3">
    <source>
        <dbReference type="Google" id="ProtNLM"/>
    </source>
</evidence>
<dbReference type="Pfam" id="PF10109">
    <property type="entry name" value="Phage_TAC_7"/>
    <property type="match status" value="1"/>
</dbReference>
<reference evidence="1 2" key="1">
    <citation type="submission" date="2021-03" db="EMBL/GenBank/DDBJ databases">
        <title>Genomic Encyclopedia of Type Strains, Phase IV (KMG-IV): sequencing the most valuable type-strain genomes for metagenomic binning, comparative biology and taxonomic classification.</title>
        <authorList>
            <person name="Goeker M."/>
        </authorList>
    </citation>
    <scope>NUCLEOTIDE SEQUENCE [LARGE SCALE GENOMIC DNA]</scope>
    <source>
        <strain evidence="1 2">DSM 24004</strain>
    </source>
</reference>
<comment type="caution">
    <text evidence="1">The sequence shown here is derived from an EMBL/GenBank/DDBJ whole genome shotgun (WGS) entry which is preliminary data.</text>
</comment>
<dbReference type="Proteomes" id="UP001519342">
    <property type="component" value="Unassembled WGS sequence"/>
</dbReference>
<accession>A0ABS4GA89</accession>
<name>A0ABS4GA89_9FIRM</name>
<dbReference type="RefSeq" id="WP_209510341.1">
    <property type="nucleotide sequence ID" value="NZ_JAGGKS010000001.1"/>
</dbReference>
<evidence type="ECO:0000313" key="1">
    <source>
        <dbReference type="EMBL" id="MBP1924591.1"/>
    </source>
</evidence>
<protein>
    <recommendedName>
        <fullName evidence="3">Phage tail assembly protein</fullName>
    </recommendedName>
</protein>
<gene>
    <name evidence="1" type="ORF">J2Z76_000444</name>
</gene>